<evidence type="ECO:0000313" key="3">
    <source>
        <dbReference type="Proteomes" id="UP000265715"/>
    </source>
</evidence>
<reference evidence="2 3" key="1">
    <citation type="submission" date="2018-08" db="EMBL/GenBank/DDBJ databases">
        <title>Meiothermus terrae DSM 26712 genome sequencing project.</title>
        <authorList>
            <person name="Da Costa M.S."/>
            <person name="Albuquerque L."/>
            <person name="Raposo P."/>
            <person name="Froufe H.J.C."/>
            <person name="Barroso C.S."/>
            <person name="Egas C."/>
        </authorList>
    </citation>
    <scope>NUCLEOTIDE SEQUENCE [LARGE SCALE GENOMIC DNA]</scope>
    <source>
        <strain evidence="2 3">DSM 26712</strain>
    </source>
</reference>
<name>A0A399F6Y9_9DEIN</name>
<dbReference type="InterPro" id="IPR029063">
    <property type="entry name" value="SAM-dependent_MTases_sf"/>
</dbReference>
<comment type="caution">
    <text evidence="2">The sequence shown here is derived from an EMBL/GenBank/DDBJ whole genome shotgun (WGS) entry which is preliminary data.</text>
</comment>
<keyword evidence="3" id="KW-1185">Reference proteome</keyword>
<organism evidence="2 3">
    <name type="scientific">Calidithermus terrae</name>
    <dbReference type="NCBI Taxonomy" id="1408545"/>
    <lineage>
        <taxon>Bacteria</taxon>
        <taxon>Thermotogati</taxon>
        <taxon>Deinococcota</taxon>
        <taxon>Deinococci</taxon>
        <taxon>Thermales</taxon>
        <taxon>Thermaceae</taxon>
        <taxon>Calidithermus</taxon>
    </lineage>
</organism>
<dbReference type="Gene3D" id="3.40.50.150">
    <property type="entry name" value="Vaccinia Virus protein VP39"/>
    <property type="match status" value="1"/>
</dbReference>
<proteinExistence type="predicted"/>
<dbReference type="Pfam" id="PF02384">
    <property type="entry name" value="N6_Mtase"/>
    <property type="match status" value="1"/>
</dbReference>
<dbReference type="GO" id="GO:0008170">
    <property type="term" value="F:N-methyltransferase activity"/>
    <property type="evidence" value="ECO:0007669"/>
    <property type="project" value="InterPro"/>
</dbReference>
<dbReference type="EMBL" id="QXDL01000005">
    <property type="protein sequence ID" value="RIH90652.1"/>
    <property type="molecule type" value="Genomic_DNA"/>
</dbReference>
<keyword evidence="2" id="KW-0808">Transferase</keyword>
<dbReference type="GO" id="GO:0003677">
    <property type="term" value="F:DNA binding"/>
    <property type="evidence" value="ECO:0007669"/>
    <property type="project" value="InterPro"/>
</dbReference>
<dbReference type="InterPro" id="IPR003356">
    <property type="entry name" value="DNA_methylase_A-5"/>
</dbReference>
<keyword evidence="2" id="KW-0489">Methyltransferase</keyword>
<dbReference type="AlphaFoldDB" id="A0A399F6Y9"/>
<dbReference type="PRINTS" id="PR00507">
    <property type="entry name" value="N12N6MTFRASE"/>
</dbReference>
<dbReference type="RefSeq" id="WP_170159509.1">
    <property type="nucleotide sequence ID" value="NZ_QXDL01000005.1"/>
</dbReference>
<gene>
    <name evidence="2" type="ORF">Mterra_00254</name>
</gene>
<dbReference type="SUPFAM" id="SSF53335">
    <property type="entry name" value="S-adenosyl-L-methionine-dependent methyltransferases"/>
    <property type="match status" value="1"/>
</dbReference>
<protein>
    <submittedName>
        <fullName evidence="2">N-6 DNA Methylase</fullName>
    </submittedName>
</protein>
<sequence>MPAKGRAGKSAGVTPRFAYRRPLEQVARRTGRGYLKVFDAFLTLATCALSAGRYEALYLEEAARWERPDLEDFARAFGLLVGAMEFHPYQDLLGPTHEEWSSRGGKQIGGEFYTPTPVATMMARMALMDAELPEDRPLELLEPACGAGGLVLAAAEVLATRGEPPCRMRVTAWDVSHTAVMMCYVNLTAWGVPATVIHGNALSLEVWGAYRNPFWAMARGKYPSEAQQVCELPGALSAAEQAVVALKENGALPQPDLTLPKGPGVQVSLFGEEGY</sequence>
<accession>A0A399F6Y9</accession>
<dbReference type="Proteomes" id="UP000265715">
    <property type="component" value="Unassembled WGS sequence"/>
</dbReference>
<evidence type="ECO:0000259" key="1">
    <source>
        <dbReference type="Pfam" id="PF02384"/>
    </source>
</evidence>
<evidence type="ECO:0000313" key="2">
    <source>
        <dbReference type="EMBL" id="RIH90652.1"/>
    </source>
</evidence>
<feature type="domain" description="DNA methylase adenine-specific" evidence="1">
    <location>
        <begin position="107"/>
        <end position="202"/>
    </location>
</feature>
<dbReference type="GO" id="GO:0032259">
    <property type="term" value="P:methylation"/>
    <property type="evidence" value="ECO:0007669"/>
    <property type="project" value="UniProtKB-KW"/>
</dbReference>